<protein>
    <submittedName>
        <fullName evidence="2">DNA excision repair protein ERCC-6-like 2</fullName>
    </submittedName>
</protein>
<proteinExistence type="predicted"/>
<dbReference type="EMBL" id="WKFB01000073">
    <property type="protein sequence ID" value="KAF6737054.1"/>
    <property type="molecule type" value="Genomic_DNA"/>
</dbReference>
<dbReference type="Proteomes" id="UP000646548">
    <property type="component" value="Unassembled WGS sequence"/>
</dbReference>
<dbReference type="AlphaFoldDB" id="A0A834FMP0"/>
<gene>
    <name evidence="2" type="ORF">FQA47_015892</name>
</gene>
<comment type="caution">
    <text evidence="2">The sequence shown here is derived from an EMBL/GenBank/DDBJ whole genome shotgun (WGS) entry which is preliminary data.</text>
</comment>
<organism evidence="2 3">
    <name type="scientific">Oryzias melastigma</name>
    <name type="common">Marine medaka</name>
    <dbReference type="NCBI Taxonomy" id="30732"/>
    <lineage>
        <taxon>Eukaryota</taxon>
        <taxon>Metazoa</taxon>
        <taxon>Chordata</taxon>
        <taxon>Craniata</taxon>
        <taxon>Vertebrata</taxon>
        <taxon>Euteleostomi</taxon>
        <taxon>Actinopterygii</taxon>
        <taxon>Neopterygii</taxon>
        <taxon>Teleostei</taxon>
        <taxon>Neoteleostei</taxon>
        <taxon>Acanthomorphata</taxon>
        <taxon>Ovalentaria</taxon>
        <taxon>Atherinomorphae</taxon>
        <taxon>Beloniformes</taxon>
        <taxon>Adrianichthyidae</taxon>
        <taxon>Oryziinae</taxon>
        <taxon>Oryzias</taxon>
    </lineage>
</organism>
<evidence type="ECO:0000256" key="1">
    <source>
        <dbReference type="SAM" id="MobiDB-lite"/>
    </source>
</evidence>
<evidence type="ECO:0000313" key="2">
    <source>
        <dbReference type="EMBL" id="KAF6737054.1"/>
    </source>
</evidence>
<evidence type="ECO:0000313" key="3">
    <source>
        <dbReference type="Proteomes" id="UP000646548"/>
    </source>
</evidence>
<sequence>MNKTPPGGRDCPDSSPRTPQQVHKPLQVSKGARRDIWDILDEGNEESINRLTDPEEVQRVCINSASRRKSEQNESKSLWKTNDKFLWKKEDV</sequence>
<feature type="region of interest" description="Disordered" evidence="1">
    <location>
        <begin position="1"/>
        <end position="30"/>
    </location>
</feature>
<name>A0A834FMP0_ORYME</name>
<reference evidence="2" key="1">
    <citation type="journal article" name="BMC Genomics">
        <title>Long-read sequencing and de novo genome assembly of marine medaka (Oryzias melastigma).</title>
        <authorList>
            <person name="Liang P."/>
            <person name="Saqib H.S.A."/>
            <person name="Ni X."/>
            <person name="Shen Y."/>
        </authorList>
    </citation>
    <scope>NUCLEOTIDE SEQUENCE</scope>
    <source>
        <strain evidence="2">Bigg-433</strain>
    </source>
</reference>
<accession>A0A834FMP0</accession>